<reference evidence="1" key="2">
    <citation type="journal article" date="2015" name="Data Brief">
        <title>Shoot transcriptome of the giant reed, Arundo donax.</title>
        <authorList>
            <person name="Barrero R.A."/>
            <person name="Guerrero F.D."/>
            <person name="Moolhuijzen P."/>
            <person name="Goolsby J.A."/>
            <person name="Tidwell J."/>
            <person name="Bellgard S.E."/>
            <person name="Bellgard M.I."/>
        </authorList>
    </citation>
    <scope>NUCLEOTIDE SEQUENCE</scope>
    <source>
        <tissue evidence="1">Shoot tissue taken approximately 20 cm above the soil surface</tissue>
    </source>
</reference>
<evidence type="ECO:0000313" key="1">
    <source>
        <dbReference type="EMBL" id="JAD33376.1"/>
    </source>
</evidence>
<reference evidence="1" key="1">
    <citation type="submission" date="2014-09" db="EMBL/GenBank/DDBJ databases">
        <authorList>
            <person name="Magalhaes I.L.F."/>
            <person name="Oliveira U."/>
            <person name="Santos F.R."/>
            <person name="Vidigal T.H.D.A."/>
            <person name="Brescovit A.D."/>
            <person name="Santos A.J."/>
        </authorList>
    </citation>
    <scope>NUCLEOTIDE SEQUENCE</scope>
    <source>
        <tissue evidence="1">Shoot tissue taken approximately 20 cm above the soil surface</tissue>
    </source>
</reference>
<dbReference type="EMBL" id="GBRH01264519">
    <property type="protein sequence ID" value="JAD33376.1"/>
    <property type="molecule type" value="Transcribed_RNA"/>
</dbReference>
<organism evidence="1">
    <name type="scientific">Arundo donax</name>
    <name type="common">Giant reed</name>
    <name type="synonym">Donax arundinaceus</name>
    <dbReference type="NCBI Taxonomy" id="35708"/>
    <lineage>
        <taxon>Eukaryota</taxon>
        <taxon>Viridiplantae</taxon>
        <taxon>Streptophyta</taxon>
        <taxon>Embryophyta</taxon>
        <taxon>Tracheophyta</taxon>
        <taxon>Spermatophyta</taxon>
        <taxon>Magnoliopsida</taxon>
        <taxon>Liliopsida</taxon>
        <taxon>Poales</taxon>
        <taxon>Poaceae</taxon>
        <taxon>PACMAD clade</taxon>
        <taxon>Arundinoideae</taxon>
        <taxon>Arundineae</taxon>
        <taxon>Arundo</taxon>
    </lineage>
</organism>
<protein>
    <submittedName>
        <fullName evidence="1">Uncharacterized protein</fullName>
    </submittedName>
</protein>
<accession>A0A0A8Z3J8</accession>
<proteinExistence type="predicted"/>
<sequence>MYHASFCLSGFRETKTQATADFCK</sequence>
<dbReference type="AlphaFoldDB" id="A0A0A8Z3J8"/>
<name>A0A0A8Z3J8_ARUDO</name>